<dbReference type="InterPro" id="IPR020449">
    <property type="entry name" value="Tscrpt_reg_AraC-type_HTH"/>
</dbReference>
<reference evidence="5" key="1">
    <citation type="submission" date="2022-12" db="EMBL/GenBank/DDBJ databases">
        <authorList>
            <person name="Ruckert C."/>
            <person name="Busche T."/>
            <person name="Kalinowski J."/>
            <person name="Wittmann C."/>
        </authorList>
    </citation>
    <scope>NUCLEOTIDE SEQUENCE</scope>
    <source>
        <strain evidence="5">DSM 40467</strain>
    </source>
</reference>
<dbReference type="Gene3D" id="1.10.10.60">
    <property type="entry name" value="Homeodomain-like"/>
    <property type="match status" value="1"/>
</dbReference>
<dbReference type="InterPro" id="IPR035418">
    <property type="entry name" value="AraC-bd_2"/>
</dbReference>
<keyword evidence="1" id="KW-0805">Transcription regulation</keyword>
<accession>A0ABY7KSY0</accession>
<protein>
    <submittedName>
        <fullName evidence="5">Helix-turn-helix domain-containing protein</fullName>
    </submittedName>
</protein>
<keyword evidence="6" id="KW-1185">Reference proteome</keyword>
<dbReference type="Pfam" id="PF14525">
    <property type="entry name" value="AraC_binding_2"/>
    <property type="match status" value="1"/>
</dbReference>
<proteinExistence type="predicted"/>
<dbReference type="RefSeq" id="WP_269664191.1">
    <property type="nucleotide sequence ID" value="NZ_CP114413.1"/>
</dbReference>
<organism evidence="5 6">
    <name type="scientific">Streptomyces cinnabarinus</name>
    <dbReference type="NCBI Taxonomy" id="67287"/>
    <lineage>
        <taxon>Bacteria</taxon>
        <taxon>Bacillati</taxon>
        <taxon>Actinomycetota</taxon>
        <taxon>Actinomycetes</taxon>
        <taxon>Kitasatosporales</taxon>
        <taxon>Streptomycetaceae</taxon>
        <taxon>Streptomyces</taxon>
    </lineage>
</organism>
<evidence type="ECO:0000256" key="2">
    <source>
        <dbReference type="ARBA" id="ARBA00023125"/>
    </source>
</evidence>
<evidence type="ECO:0000313" key="5">
    <source>
        <dbReference type="EMBL" id="WAZ26705.1"/>
    </source>
</evidence>
<dbReference type="InterPro" id="IPR050204">
    <property type="entry name" value="AraC_XylS_family_regulators"/>
</dbReference>
<dbReference type="Proteomes" id="UP001164439">
    <property type="component" value="Chromosome"/>
</dbReference>
<evidence type="ECO:0000256" key="1">
    <source>
        <dbReference type="ARBA" id="ARBA00023015"/>
    </source>
</evidence>
<dbReference type="SUPFAM" id="SSF46689">
    <property type="entry name" value="Homeodomain-like"/>
    <property type="match status" value="1"/>
</dbReference>
<dbReference type="InterPro" id="IPR018062">
    <property type="entry name" value="HTH_AraC-typ_CS"/>
</dbReference>
<keyword evidence="2" id="KW-0238">DNA-binding</keyword>
<dbReference type="EMBL" id="CP114413">
    <property type="protein sequence ID" value="WAZ26705.1"/>
    <property type="molecule type" value="Genomic_DNA"/>
</dbReference>
<dbReference type="Pfam" id="PF12833">
    <property type="entry name" value="HTH_18"/>
    <property type="match status" value="1"/>
</dbReference>
<dbReference type="PANTHER" id="PTHR46796">
    <property type="entry name" value="HTH-TYPE TRANSCRIPTIONAL ACTIVATOR RHAS-RELATED"/>
    <property type="match status" value="1"/>
</dbReference>
<feature type="domain" description="HTH araC/xylS-type" evidence="4">
    <location>
        <begin position="221"/>
        <end position="322"/>
    </location>
</feature>
<dbReference type="InterPro" id="IPR009057">
    <property type="entry name" value="Homeodomain-like_sf"/>
</dbReference>
<dbReference type="PROSITE" id="PS00041">
    <property type="entry name" value="HTH_ARAC_FAMILY_1"/>
    <property type="match status" value="1"/>
</dbReference>
<dbReference type="PROSITE" id="PS01124">
    <property type="entry name" value="HTH_ARAC_FAMILY_2"/>
    <property type="match status" value="1"/>
</dbReference>
<dbReference type="PANTHER" id="PTHR46796:SF6">
    <property type="entry name" value="ARAC SUBFAMILY"/>
    <property type="match status" value="1"/>
</dbReference>
<keyword evidence="3" id="KW-0804">Transcription</keyword>
<name>A0ABY7KSY0_9ACTN</name>
<sequence length="345" mass="38458">MTATVLSTEPIPAKERLAYWHEMISRIYDELASVRMDIALPVDAPYRGTITATRLGSLHVATTDADPQRFRQTKGVADGPGADYVNVCWMDRGVLALDQNDHRALLRPGSLLFFDTSHPHRTNYPVPFRQQVIQVPRWMLGLREGEIQRLTSTPIGPDTDTSALVIQFLSQFATKAAYIPPHIGDLLARNTADLLATLIAERLDRVSPDTGTDAARTALRLRIKGFIDRNLADPDLSPQMIADAHRISVRYLHWLFQNEETTVSRWILHRRLAAGQRDLARSSRSALSVAAVAHRWGFTSPSHFSRAFRAAYGMTPREWRAGPEQDRPILLNPPGGVHAEGIAGP</sequence>
<evidence type="ECO:0000256" key="3">
    <source>
        <dbReference type="ARBA" id="ARBA00023163"/>
    </source>
</evidence>
<gene>
    <name evidence="5" type="ORF">STRCI_008322</name>
</gene>
<evidence type="ECO:0000313" key="6">
    <source>
        <dbReference type="Proteomes" id="UP001164439"/>
    </source>
</evidence>
<dbReference type="SMART" id="SM00342">
    <property type="entry name" value="HTH_ARAC"/>
    <property type="match status" value="1"/>
</dbReference>
<dbReference type="PRINTS" id="PR00032">
    <property type="entry name" value="HTHARAC"/>
</dbReference>
<evidence type="ECO:0000259" key="4">
    <source>
        <dbReference type="PROSITE" id="PS01124"/>
    </source>
</evidence>
<dbReference type="InterPro" id="IPR018060">
    <property type="entry name" value="HTH_AraC"/>
</dbReference>